<dbReference type="InterPro" id="IPR027417">
    <property type="entry name" value="P-loop_NTPase"/>
</dbReference>
<dbReference type="GO" id="GO:0006261">
    <property type="term" value="P:DNA-templated DNA replication"/>
    <property type="evidence" value="ECO:0007669"/>
    <property type="project" value="TreeGrafter"/>
</dbReference>
<keyword evidence="13" id="KW-1185">Reference proteome</keyword>
<comment type="caution">
    <text evidence="12">The sequence shown here is derived from an EMBL/GenBank/DDBJ whole genome shotgun (WGS) entry which is preliminary data.</text>
</comment>
<reference evidence="12" key="2">
    <citation type="submission" date="2020-09" db="EMBL/GenBank/DDBJ databases">
        <authorList>
            <person name="Sun Q."/>
            <person name="Ohkuma M."/>
        </authorList>
    </citation>
    <scope>NUCLEOTIDE SEQUENCE</scope>
    <source>
        <strain evidence="12">JCM 30804</strain>
    </source>
</reference>
<dbReference type="GO" id="GO:0009360">
    <property type="term" value="C:DNA polymerase III complex"/>
    <property type="evidence" value="ECO:0007669"/>
    <property type="project" value="UniProtKB-UniRule"/>
</dbReference>
<accession>A0A917N6X8</accession>
<keyword evidence="6" id="KW-0239">DNA-directed DNA polymerase</keyword>
<dbReference type="AlphaFoldDB" id="A0A917N6X8"/>
<dbReference type="InterPro" id="IPR032780">
    <property type="entry name" value="DNA_pol3_delt_C"/>
</dbReference>
<dbReference type="Gene3D" id="3.40.50.300">
    <property type="entry name" value="P-loop containing nucleotide triphosphate hydrolases"/>
    <property type="match status" value="1"/>
</dbReference>
<proteinExistence type="inferred from homology"/>
<evidence type="ECO:0000259" key="11">
    <source>
        <dbReference type="Pfam" id="PF14840"/>
    </source>
</evidence>
<dbReference type="InterPro" id="IPR010372">
    <property type="entry name" value="DNA_pol3_delta_N"/>
</dbReference>
<name>A0A917N6X8_9GAMM</name>
<dbReference type="PANTHER" id="PTHR34388:SF1">
    <property type="entry name" value="DNA POLYMERASE III SUBUNIT DELTA"/>
    <property type="match status" value="1"/>
</dbReference>
<evidence type="ECO:0000256" key="4">
    <source>
        <dbReference type="ARBA" id="ARBA00022695"/>
    </source>
</evidence>
<evidence type="ECO:0000256" key="3">
    <source>
        <dbReference type="ARBA" id="ARBA00022679"/>
    </source>
</evidence>
<evidence type="ECO:0000256" key="2">
    <source>
        <dbReference type="ARBA" id="ARBA00017703"/>
    </source>
</evidence>
<dbReference type="Gene3D" id="1.10.8.60">
    <property type="match status" value="1"/>
</dbReference>
<dbReference type="Gene3D" id="1.20.272.10">
    <property type="match status" value="1"/>
</dbReference>
<dbReference type="CDD" id="cd18138">
    <property type="entry name" value="HLD_clamp_pol_III_delta"/>
    <property type="match status" value="1"/>
</dbReference>
<evidence type="ECO:0000256" key="9">
    <source>
        <dbReference type="NCBIfam" id="TIGR01128"/>
    </source>
</evidence>
<dbReference type="SUPFAM" id="SSF52540">
    <property type="entry name" value="P-loop containing nucleoside triphosphate hydrolases"/>
    <property type="match status" value="1"/>
</dbReference>
<dbReference type="Pfam" id="PF14840">
    <property type="entry name" value="DNA_pol3_delt_C"/>
    <property type="match status" value="1"/>
</dbReference>
<evidence type="ECO:0000259" key="10">
    <source>
        <dbReference type="Pfam" id="PF06144"/>
    </source>
</evidence>
<keyword evidence="5" id="KW-0235">DNA replication</keyword>
<reference evidence="12" key="1">
    <citation type="journal article" date="2014" name="Int. J. Syst. Evol. Microbiol.">
        <title>Complete genome sequence of Corynebacterium casei LMG S-19264T (=DSM 44701T), isolated from a smear-ripened cheese.</title>
        <authorList>
            <consortium name="US DOE Joint Genome Institute (JGI-PGF)"/>
            <person name="Walter F."/>
            <person name="Albersmeier A."/>
            <person name="Kalinowski J."/>
            <person name="Ruckert C."/>
        </authorList>
    </citation>
    <scope>NUCLEOTIDE SEQUENCE</scope>
    <source>
        <strain evidence="12">JCM 30804</strain>
    </source>
</reference>
<dbReference type="EC" id="2.7.7.7" evidence="1 9"/>
<gene>
    <name evidence="12" type="primary">holA</name>
    <name evidence="12" type="ORF">GCM10009332_07070</name>
</gene>
<evidence type="ECO:0000256" key="6">
    <source>
        <dbReference type="ARBA" id="ARBA00022932"/>
    </source>
</evidence>
<dbReference type="GO" id="GO:0003677">
    <property type="term" value="F:DNA binding"/>
    <property type="evidence" value="ECO:0007669"/>
    <property type="project" value="InterPro"/>
</dbReference>
<dbReference type="SUPFAM" id="SSF48019">
    <property type="entry name" value="post-AAA+ oligomerization domain-like"/>
    <property type="match status" value="1"/>
</dbReference>
<keyword evidence="4" id="KW-0548">Nucleotidyltransferase</keyword>
<evidence type="ECO:0000313" key="13">
    <source>
        <dbReference type="Proteomes" id="UP000613743"/>
    </source>
</evidence>
<comment type="catalytic activity">
    <reaction evidence="8">
        <text>DNA(n) + a 2'-deoxyribonucleoside 5'-triphosphate = DNA(n+1) + diphosphate</text>
        <dbReference type="Rhea" id="RHEA:22508"/>
        <dbReference type="Rhea" id="RHEA-COMP:17339"/>
        <dbReference type="Rhea" id="RHEA-COMP:17340"/>
        <dbReference type="ChEBI" id="CHEBI:33019"/>
        <dbReference type="ChEBI" id="CHEBI:61560"/>
        <dbReference type="ChEBI" id="CHEBI:173112"/>
        <dbReference type="EC" id="2.7.7.7"/>
    </reaction>
</comment>
<dbReference type="RefSeq" id="WP_188917955.1">
    <property type="nucleotide sequence ID" value="NZ_BMPZ01000002.1"/>
</dbReference>
<organism evidence="12 13">
    <name type="scientific">Shewanella gelidii</name>
    <dbReference type="NCBI Taxonomy" id="1642821"/>
    <lineage>
        <taxon>Bacteria</taxon>
        <taxon>Pseudomonadati</taxon>
        <taxon>Pseudomonadota</taxon>
        <taxon>Gammaproteobacteria</taxon>
        <taxon>Alteromonadales</taxon>
        <taxon>Shewanellaceae</taxon>
        <taxon>Shewanella</taxon>
    </lineage>
</organism>
<dbReference type="EMBL" id="BMPZ01000002">
    <property type="protein sequence ID" value="GGI72233.1"/>
    <property type="molecule type" value="Genomic_DNA"/>
</dbReference>
<comment type="similarity">
    <text evidence="7">Belongs to the DNA polymerase HolA subunit family.</text>
</comment>
<keyword evidence="3" id="KW-0808">Transferase</keyword>
<dbReference type="GO" id="GO:0003887">
    <property type="term" value="F:DNA-directed DNA polymerase activity"/>
    <property type="evidence" value="ECO:0007669"/>
    <property type="project" value="UniProtKB-UniRule"/>
</dbReference>
<evidence type="ECO:0000256" key="1">
    <source>
        <dbReference type="ARBA" id="ARBA00012417"/>
    </source>
</evidence>
<dbReference type="NCBIfam" id="TIGR01128">
    <property type="entry name" value="holA"/>
    <property type="match status" value="1"/>
</dbReference>
<evidence type="ECO:0000256" key="7">
    <source>
        <dbReference type="ARBA" id="ARBA00034754"/>
    </source>
</evidence>
<dbReference type="Pfam" id="PF06144">
    <property type="entry name" value="DNA_pol3_delta"/>
    <property type="match status" value="1"/>
</dbReference>
<feature type="domain" description="DNA polymerase III delta N-terminal" evidence="10">
    <location>
        <begin position="19"/>
        <end position="137"/>
    </location>
</feature>
<protein>
    <recommendedName>
        <fullName evidence="2 9">DNA polymerase III subunit delta</fullName>
        <ecNumber evidence="1 9">2.7.7.7</ecNumber>
    </recommendedName>
</protein>
<feature type="domain" description="DNA polymerase III subunit delta C-terminal" evidence="11">
    <location>
        <begin position="213"/>
        <end position="328"/>
    </location>
</feature>
<dbReference type="Proteomes" id="UP000613743">
    <property type="component" value="Unassembled WGS sequence"/>
</dbReference>
<evidence type="ECO:0000256" key="5">
    <source>
        <dbReference type="ARBA" id="ARBA00022705"/>
    </source>
</evidence>
<dbReference type="InterPro" id="IPR005790">
    <property type="entry name" value="DNA_polIII_delta"/>
</dbReference>
<evidence type="ECO:0000256" key="8">
    <source>
        <dbReference type="ARBA" id="ARBA00049244"/>
    </source>
</evidence>
<evidence type="ECO:0000313" key="12">
    <source>
        <dbReference type="EMBL" id="GGI72233.1"/>
    </source>
</evidence>
<dbReference type="InterPro" id="IPR008921">
    <property type="entry name" value="DNA_pol3_clamp-load_cplx_C"/>
</dbReference>
<sequence length="343" mass="39233">MRVYPDQLIRHLDKPKQCYLVFGNDPYLVDTAKQQILGFAKQQGFEERVQLEQETGFSWDELIQEWQSMSLFASRRIIELSLPQAKPGAEGSKVLQALMQSPNPDLILIVHGPKLAQEQTKSKWFKCLDSQGIYLPCATPEGQQFQRWLDARIQHFKLTIDTDAKALLNSLYEGNLLAADQALQLLCLLNPSSSINSQQLSQYFEDQSRFSVFQLTDALLLNQQDKAMHILRQLQAEGTAVAILFWSLLKEISLLFELKVATAQGDAQSNLWQKHRIWDKRKSLYQAALLRLEHNHIETMLAFASTLELKLKQQGIEDWIGISHLCLLFDPNAHSHLAHIEAD</sequence>
<dbReference type="PANTHER" id="PTHR34388">
    <property type="entry name" value="DNA POLYMERASE III SUBUNIT DELTA"/>
    <property type="match status" value="1"/>
</dbReference>